<reference evidence="2" key="1">
    <citation type="journal article" date="2010" name="Nat. Biotechnol.">
        <title>Draft genome sequence of the oilseed species Ricinus communis.</title>
        <authorList>
            <person name="Chan A.P."/>
            <person name="Crabtree J."/>
            <person name="Zhao Q."/>
            <person name="Lorenzi H."/>
            <person name="Orvis J."/>
            <person name="Puiu D."/>
            <person name="Melake-Berhan A."/>
            <person name="Jones K.M."/>
            <person name="Redman J."/>
            <person name="Chen G."/>
            <person name="Cahoon E.B."/>
            <person name="Gedil M."/>
            <person name="Stanke M."/>
            <person name="Haas B.J."/>
            <person name="Wortman J.R."/>
            <person name="Fraser-Liggett C.M."/>
            <person name="Ravel J."/>
            <person name="Rabinowicz P.D."/>
        </authorList>
    </citation>
    <scope>NUCLEOTIDE SEQUENCE [LARGE SCALE GENOMIC DNA]</scope>
    <source>
        <strain evidence="2">cv. Hale</strain>
    </source>
</reference>
<gene>
    <name evidence="1" type="ORF">RCOM_1506570</name>
</gene>
<dbReference type="EMBL" id="EQ973773">
    <property type="protein sequence ID" value="EEF51804.1"/>
    <property type="molecule type" value="Genomic_DNA"/>
</dbReference>
<dbReference type="AlphaFoldDB" id="B9RAH7"/>
<proteinExistence type="predicted"/>
<sequence length="158" mass="17911">MLFQWGQQKEERRIHWAAWSKMCKSKFLGGLGFKDLHGFNMALLAKQIPTSKPYRAIFNEDLQGLAPRVSDFIDSPSNTWNASNIKAFVPEQARVILSISLSFSGQYDDVIWHFHKSGSYKVSSGYAVWTNILSGLNYRGSAQSRGSTTEFDPNLWKA</sequence>
<dbReference type="InParanoid" id="B9RAH7"/>
<dbReference type="eggNOG" id="KOG1075">
    <property type="taxonomic scope" value="Eukaryota"/>
</dbReference>
<organism evidence="1 2">
    <name type="scientific">Ricinus communis</name>
    <name type="common">Castor bean</name>
    <dbReference type="NCBI Taxonomy" id="3988"/>
    <lineage>
        <taxon>Eukaryota</taxon>
        <taxon>Viridiplantae</taxon>
        <taxon>Streptophyta</taxon>
        <taxon>Embryophyta</taxon>
        <taxon>Tracheophyta</taxon>
        <taxon>Spermatophyta</taxon>
        <taxon>Magnoliopsida</taxon>
        <taxon>eudicotyledons</taxon>
        <taxon>Gunneridae</taxon>
        <taxon>Pentapetalae</taxon>
        <taxon>rosids</taxon>
        <taxon>fabids</taxon>
        <taxon>Malpighiales</taxon>
        <taxon>Euphorbiaceae</taxon>
        <taxon>Acalyphoideae</taxon>
        <taxon>Acalypheae</taxon>
        <taxon>Ricinus</taxon>
    </lineage>
</organism>
<evidence type="ECO:0000313" key="1">
    <source>
        <dbReference type="EMBL" id="EEF51804.1"/>
    </source>
</evidence>
<name>B9RAH7_RICCO</name>
<evidence type="ECO:0000313" key="2">
    <source>
        <dbReference type="Proteomes" id="UP000008311"/>
    </source>
</evidence>
<accession>B9RAH7</accession>
<dbReference type="Proteomes" id="UP000008311">
    <property type="component" value="Unassembled WGS sequence"/>
</dbReference>
<protein>
    <submittedName>
        <fullName evidence="1">Uncharacterized protein</fullName>
    </submittedName>
</protein>
<keyword evidence="2" id="KW-1185">Reference proteome</keyword>